<comment type="caution">
    <text evidence="6">The sequence shown here is derived from an EMBL/GenBank/DDBJ whole genome shotgun (WGS) entry which is preliminary data.</text>
</comment>
<dbReference type="GO" id="GO:0070920">
    <property type="term" value="P:regulation of regulatory ncRNA processing"/>
    <property type="evidence" value="ECO:0007669"/>
    <property type="project" value="TreeGrafter"/>
</dbReference>
<keyword evidence="6" id="KW-0418">Kinase</keyword>
<dbReference type="OrthoDB" id="10056847at2759"/>
<protein>
    <submittedName>
        <fullName evidence="6">Interferon-inducible double-stranded RNA-dependent protein kinase activator A-like A</fullName>
    </submittedName>
</protein>
<dbReference type="Gene3D" id="3.30.160.20">
    <property type="match status" value="3"/>
</dbReference>
<dbReference type="PANTHER" id="PTHR46205">
    <property type="entry name" value="LOQUACIOUS, ISOFORM B"/>
    <property type="match status" value="1"/>
</dbReference>
<dbReference type="SUPFAM" id="SSF54768">
    <property type="entry name" value="dsRNA-binding domain-like"/>
    <property type="match status" value="3"/>
</dbReference>
<dbReference type="PROSITE" id="PS50137">
    <property type="entry name" value="DS_RBD"/>
    <property type="match status" value="3"/>
</dbReference>
<dbReference type="GO" id="GO:0070578">
    <property type="term" value="C:RISC-loading complex"/>
    <property type="evidence" value="ECO:0007669"/>
    <property type="project" value="TreeGrafter"/>
</dbReference>
<dbReference type="STRING" id="50429.A0A2B4RTT8"/>
<dbReference type="FunFam" id="3.30.160.20:FF:000007">
    <property type="entry name" value="Double-stranded RNA-binding protein Staufen homolog 1"/>
    <property type="match status" value="1"/>
</dbReference>
<dbReference type="GO" id="GO:0030422">
    <property type="term" value="P:siRNA processing"/>
    <property type="evidence" value="ECO:0007669"/>
    <property type="project" value="TreeGrafter"/>
</dbReference>
<name>A0A2B4RTT8_STYPI</name>
<feature type="domain" description="DRBM" evidence="5">
    <location>
        <begin position="138"/>
        <end position="206"/>
    </location>
</feature>
<keyword evidence="7" id="KW-1185">Reference proteome</keyword>
<dbReference type="CDD" id="cd19864">
    <property type="entry name" value="DSRM_PRKRA-like_rpt3"/>
    <property type="match status" value="1"/>
</dbReference>
<feature type="compositionally biased region" description="Polar residues" evidence="4">
    <location>
        <begin position="95"/>
        <end position="124"/>
    </location>
</feature>
<proteinExistence type="predicted"/>
<dbReference type="GO" id="GO:0016442">
    <property type="term" value="C:RISC complex"/>
    <property type="evidence" value="ECO:0007669"/>
    <property type="project" value="TreeGrafter"/>
</dbReference>
<reference evidence="7" key="1">
    <citation type="journal article" date="2017" name="bioRxiv">
        <title>Comparative analysis of the genomes of Stylophora pistillata and Acropora digitifera provides evidence for extensive differences between species of corals.</title>
        <authorList>
            <person name="Voolstra C.R."/>
            <person name="Li Y."/>
            <person name="Liew Y.J."/>
            <person name="Baumgarten S."/>
            <person name="Zoccola D."/>
            <person name="Flot J.-F."/>
            <person name="Tambutte S."/>
            <person name="Allemand D."/>
            <person name="Aranda M."/>
        </authorList>
    </citation>
    <scope>NUCLEOTIDE SEQUENCE [LARGE SCALE GENOMIC DNA]</scope>
</reference>
<evidence type="ECO:0000313" key="7">
    <source>
        <dbReference type="Proteomes" id="UP000225706"/>
    </source>
</evidence>
<dbReference type="SMART" id="SM00358">
    <property type="entry name" value="DSRM"/>
    <property type="match status" value="3"/>
</dbReference>
<keyword evidence="2 3" id="KW-0694">RNA-binding</keyword>
<dbReference type="Pfam" id="PF16482">
    <property type="entry name" value="Staufen_C"/>
    <property type="match status" value="1"/>
</dbReference>
<feature type="domain" description="DRBM" evidence="5">
    <location>
        <begin position="293"/>
        <end position="361"/>
    </location>
</feature>
<feature type="compositionally biased region" description="Low complexity" evidence="4">
    <location>
        <begin position="235"/>
        <end position="253"/>
    </location>
</feature>
<sequence>MEDIRLREMSDIISSPENRAKNPVSLLMEAGAQVGQPVTFNYKDDLAMGLTNTRVFTCEVKVGSERAIKRTGSGYSKKQAKAKCAEAALELIRNKTSATTTSPEASKGSPSQTSLENTTPTSPLSPAGRPYSASTDSNPIGSLQEMCMKNNWTPPTYNLIQEEGEPHTKTFTFECKIRDLISQGHGRNKKVAKKLAAENMWTVISEANKSLSLAGVDTNVSSSPLRNPGMQPTVSSPSGSSPSRSSQSNSPVSFLSSHLYSKMEIEEPCFNKVAHGGSTPPPEVDAVNSVSDKFCSALEDKGKTSGFTVTYHDLPEKGYSGNYMCFVRLNTEPPTVCGGMGHKKQAAHEEAARNALHYLNTVCNY</sequence>
<gene>
    <name evidence="6" type="primary">prkra-a</name>
    <name evidence="6" type="ORF">AWC38_SpisGene15801</name>
</gene>
<evidence type="ECO:0000256" key="2">
    <source>
        <dbReference type="ARBA" id="ARBA00022884"/>
    </source>
</evidence>
<evidence type="ECO:0000256" key="3">
    <source>
        <dbReference type="PROSITE-ProRule" id="PRU00266"/>
    </source>
</evidence>
<organism evidence="6 7">
    <name type="scientific">Stylophora pistillata</name>
    <name type="common">Smooth cauliflower coral</name>
    <dbReference type="NCBI Taxonomy" id="50429"/>
    <lineage>
        <taxon>Eukaryota</taxon>
        <taxon>Metazoa</taxon>
        <taxon>Cnidaria</taxon>
        <taxon>Anthozoa</taxon>
        <taxon>Hexacorallia</taxon>
        <taxon>Scleractinia</taxon>
        <taxon>Astrocoeniina</taxon>
        <taxon>Pocilloporidae</taxon>
        <taxon>Stylophora</taxon>
    </lineage>
</organism>
<dbReference type="PANTHER" id="PTHR46205:SF3">
    <property type="entry name" value="LOQUACIOUS, ISOFORM B"/>
    <property type="match status" value="1"/>
</dbReference>
<dbReference type="GO" id="GO:0003725">
    <property type="term" value="F:double-stranded RNA binding"/>
    <property type="evidence" value="ECO:0007669"/>
    <property type="project" value="TreeGrafter"/>
</dbReference>
<evidence type="ECO:0000313" key="6">
    <source>
        <dbReference type="EMBL" id="PFX19767.1"/>
    </source>
</evidence>
<dbReference type="GO" id="GO:0005634">
    <property type="term" value="C:nucleus"/>
    <property type="evidence" value="ECO:0007669"/>
    <property type="project" value="TreeGrafter"/>
</dbReference>
<dbReference type="GO" id="GO:0005737">
    <property type="term" value="C:cytoplasm"/>
    <property type="evidence" value="ECO:0007669"/>
    <property type="project" value="TreeGrafter"/>
</dbReference>
<feature type="region of interest" description="Disordered" evidence="4">
    <location>
        <begin position="219"/>
        <end position="253"/>
    </location>
</feature>
<keyword evidence="6" id="KW-0808">Transferase</keyword>
<dbReference type="InterPro" id="IPR014720">
    <property type="entry name" value="dsRBD_dom"/>
</dbReference>
<dbReference type="InterPro" id="IPR051247">
    <property type="entry name" value="RLC_Component"/>
</dbReference>
<dbReference type="GO" id="GO:0016301">
    <property type="term" value="F:kinase activity"/>
    <property type="evidence" value="ECO:0007669"/>
    <property type="project" value="UniProtKB-KW"/>
</dbReference>
<evidence type="ECO:0000259" key="5">
    <source>
        <dbReference type="PROSITE" id="PS50137"/>
    </source>
</evidence>
<evidence type="ECO:0000256" key="4">
    <source>
        <dbReference type="SAM" id="MobiDB-lite"/>
    </source>
</evidence>
<dbReference type="Pfam" id="PF00035">
    <property type="entry name" value="dsrm"/>
    <property type="match status" value="2"/>
</dbReference>
<dbReference type="AlphaFoldDB" id="A0A2B4RTT8"/>
<dbReference type="InterPro" id="IPR032478">
    <property type="entry name" value="Staufen_C"/>
</dbReference>
<feature type="compositionally biased region" description="Polar residues" evidence="4">
    <location>
        <begin position="219"/>
        <end position="234"/>
    </location>
</feature>
<evidence type="ECO:0000256" key="1">
    <source>
        <dbReference type="ARBA" id="ARBA00022737"/>
    </source>
</evidence>
<dbReference type="GO" id="GO:0035197">
    <property type="term" value="F:siRNA binding"/>
    <property type="evidence" value="ECO:0007669"/>
    <property type="project" value="TreeGrafter"/>
</dbReference>
<keyword evidence="1" id="KW-0677">Repeat</keyword>
<dbReference type="Proteomes" id="UP000225706">
    <property type="component" value="Unassembled WGS sequence"/>
</dbReference>
<feature type="compositionally biased region" description="Polar residues" evidence="4">
    <location>
        <begin position="132"/>
        <end position="141"/>
    </location>
</feature>
<feature type="region of interest" description="Disordered" evidence="4">
    <location>
        <begin position="95"/>
        <end position="142"/>
    </location>
</feature>
<accession>A0A2B4RTT8</accession>
<dbReference type="EMBL" id="LSMT01000345">
    <property type="protein sequence ID" value="PFX19767.1"/>
    <property type="molecule type" value="Genomic_DNA"/>
</dbReference>
<feature type="domain" description="DRBM" evidence="5">
    <location>
        <begin position="22"/>
        <end position="94"/>
    </location>
</feature>